<sequence length="78" mass="7701">MPSDRRSDERATTASQTASPRLTNATGAEGSSAAVSSAADGSFTATRQNRSGTPSTATSAGPSGAPAGSTKDGWERAI</sequence>
<reference evidence="3" key="2">
    <citation type="submission" date="2013-12" db="EMBL/GenBank/DDBJ databases">
        <title>Evolution of pathogenesis and genome organization in the Tremellales.</title>
        <authorList>
            <person name="Cuomo C."/>
            <person name="Litvintseva A."/>
            <person name="Heitman J."/>
            <person name="Chen Y."/>
            <person name="Sun S."/>
            <person name="Springer D."/>
            <person name="Dromer F."/>
            <person name="Young S."/>
            <person name="Zeng Q."/>
            <person name="Chapman S."/>
            <person name="Gujja S."/>
            <person name="Saif S."/>
            <person name="Birren B."/>
        </authorList>
    </citation>
    <scope>NUCLEOTIDE SEQUENCE [LARGE SCALE GENOMIC DNA]</scope>
    <source>
        <strain evidence="3">BCC8398</strain>
    </source>
</reference>
<dbReference type="EMBL" id="KI669516">
    <property type="protein sequence ID" value="OCF30466.1"/>
    <property type="molecule type" value="Genomic_DNA"/>
</dbReference>
<protein>
    <submittedName>
        <fullName evidence="2">Uncharacterized protein</fullName>
    </submittedName>
</protein>
<feature type="compositionally biased region" description="Low complexity" evidence="1">
    <location>
        <begin position="25"/>
        <end position="42"/>
    </location>
</feature>
<dbReference type="Proteomes" id="UP000092666">
    <property type="component" value="Unassembled WGS sequence"/>
</dbReference>
<dbReference type="AlphaFoldDB" id="A0A1B9GHI5"/>
<evidence type="ECO:0000256" key="1">
    <source>
        <dbReference type="SAM" id="MobiDB-lite"/>
    </source>
</evidence>
<accession>A0A1B9GHI5</accession>
<gene>
    <name evidence="2" type="ORF">I316_07902</name>
</gene>
<feature type="compositionally biased region" description="Basic and acidic residues" evidence="1">
    <location>
        <begin position="1"/>
        <end position="11"/>
    </location>
</feature>
<name>A0A1B9GHI5_9TREE</name>
<feature type="compositionally biased region" description="Polar residues" evidence="1">
    <location>
        <begin position="12"/>
        <end position="24"/>
    </location>
</feature>
<proteinExistence type="predicted"/>
<reference evidence="2 3" key="1">
    <citation type="submission" date="2013-07" db="EMBL/GenBank/DDBJ databases">
        <title>The Genome Sequence of Cryptococcus heveanensis BCC8398.</title>
        <authorList>
            <consortium name="The Broad Institute Genome Sequencing Platform"/>
            <person name="Cuomo C."/>
            <person name="Litvintseva A."/>
            <person name="Chen Y."/>
            <person name="Heitman J."/>
            <person name="Sun S."/>
            <person name="Springer D."/>
            <person name="Dromer F."/>
            <person name="Young S.K."/>
            <person name="Zeng Q."/>
            <person name="Gargeya S."/>
            <person name="Fitzgerald M."/>
            <person name="Abouelleil A."/>
            <person name="Alvarado L."/>
            <person name="Berlin A.M."/>
            <person name="Chapman S.B."/>
            <person name="Dewar J."/>
            <person name="Goldberg J."/>
            <person name="Griggs A."/>
            <person name="Gujja S."/>
            <person name="Hansen M."/>
            <person name="Howarth C."/>
            <person name="Imamovic A."/>
            <person name="Larimer J."/>
            <person name="McCowan C."/>
            <person name="Murphy C."/>
            <person name="Pearson M."/>
            <person name="Priest M."/>
            <person name="Roberts A."/>
            <person name="Saif S."/>
            <person name="Shea T."/>
            <person name="Sykes S."/>
            <person name="Wortman J."/>
            <person name="Nusbaum C."/>
            <person name="Birren B."/>
        </authorList>
    </citation>
    <scope>NUCLEOTIDE SEQUENCE [LARGE SCALE GENOMIC DNA]</scope>
    <source>
        <strain evidence="2 3">BCC8398</strain>
    </source>
</reference>
<organism evidence="2 3">
    <name type="scientific">Kwoniella heveanensis BCC8398</name>
    <dbReference type="NCBI Taxonomy" id="1296120"/>
    <lineage>
        <taxon>Eukaryota</taxon>
        <taxon>Fungi</taxon>
        <taxon>Dikarya</taxon>
        <taxon>Basidiomycota</taxon>
        <taxon>Agaricomycotina</taxon>
        <taxon>Tremellomycetes</taxon>
        <taxon>Tremellales</taxon>
        <taxon>Cryptococcaceae</taxon>
        <taxon>Kwoniella</taxon>
    </lineage>
</organism>
<feature type="region of interest" description="Disordered" evidence="1">
    <location>
        <begin position="1"/>
        <end position="78"/>
    </location>
</feature>
<feature type="compositionally biased region" description="Low complexity" evidence="1">
    <location>
        <begin position="51"/>
        <end position="70"/>
    </location>
</feature>
<evidence type="ECO:0000313" key="3">
    <source>
        <dbReference type="Proteomes" id="UP000092666"/>
    </source>
</evidence>
<evidence type="ECO:0000313" key="2">
    <source>
        <dbReference type="EMBL" id="OCF30466.1"/>
    </source>
</evidence>
<keyword evidence="3" id="KW-1185">Reference proteome</keyword>